<feature type="compositionally biased region" description="Basic and acidic residues" evidence="4">
    <location>
        <begin position="1"/>
        <end position="15"/>
    </location>
</feature>
<feature type="region of interest" description="Disordered" evidence="4">
    <location>
        <begin position="1"/>
        <end position="30"/>
    </location>
</feature>
<sequence>MKSDKDGPESGDKLSRAPSTSSADGTQEWYETDLQLAAELGKTLLERNQELEETVRQQQLLIEEQEQELQHLSRQAASLREVNESRLKIYEQLEQNVAELEKSNQRLQQESRADKKRIRSLSTSVDVLEKKCEELQELADHLRLSLRPRDQQDEGADTAAATQQSIPPDDEPGTNHLLPTAACPSGEDTDFVGFEESPFGTELVRLRCSLSRLKCQLTKEQETREELQAEVDNLVQENMRLQEEVLASQEREHQCLNLQMEMDILEDDRHLCSNCRALNRLEQCEEPEEELAELDHFSMVQLKDGLVVYGEQENMPEAVDPRPQAQSQDAESQVSLLSELDAQYRLLIDKYEALLDARCRSLALEGPAAEPGWTATKSASPVAAVKKNDYPSLSTGSDAESAESGEASLSSGFSEMTPERVFTDQAVQTDVALAEAKRQLALDLTAMKSQCGSGDPLGQHFTRSPPEYKKLFAEIFAVLKRTVTDGAIITEKVELSPPMETTVVVTSCCKKPAVVARATSPCASRTPPRKLNTNLDISKLCDVAPGPVCPAEEVKYRLPGGITYAEAVRRGRLLRKATTERRVPRK</sequence>
<evidence type="ECO:0000256" key="4">
    <source>
        <dbReference type="SAM" id="MobiDB-lite"/>
    </source>
</evidence>
<feature type="compositionally biased region" description="Low complexity" evidence="4">
    <location>
        <begin position="394"/>
        <end position="415"/>
    </location>
</feature>
<accession>A0A1E1X9V3</accession>
<name>A0A1E1X9V3_9ACAR</name>
<dbReference type="EMBL" id="GFAC01003307">
    <property type="protein sequence ID" value="JAT95881.1"/>
    <property type="molecule type" value="mRNA"/>
</dbReference>
<dbReference type="PANTHER" id="PTHR19232">
    <property type="entry name" value="CENTROCORTIN FAMILY MEMBER"/>
    <property type="match status" value="1"/>
</dbReference>
<evidence type="ECO:0000256" key="3">
    <source>
        <dbReference type="SAM" id="Coils"/>
    </source>
</evidence>
<evidence type="ECO:0000256" key="2">
    <source>
        <dbReference type="ARBA" id="ARBA00023054"/>
    </source>
</evidence>
<feature type="region of interest" description="Disordered" evidence="4">
    <location>
        <begin position="391"/>
        <end position="415"/>
    </location>
</feature>
<dbReference type="PANTHER" id="PTHR19232:SF7">
    <property type="entry name" value="CENTROCORTIN, ISOFORM A"/>
    <property type="match status" value="1"/>
</dbReference>
<feature type="coiled-coil region" evidence="3">
    <location>
        <begin position="48"/>
        <end position="145"/>
    </location>
</feature>
<dbReference type="InterPro" id="IPR026079">
    <property type="entry name" value="CDR2"/>
</dbReference>
<keyword evidence="2 3" id="KW-0175">Coiled coil</keyword>
<organism evidence="5">
    <name type="scientific">Amblyomma aureolatum</name>
    <dbReference type="NCBI Taxonomy" id="187763"/>
    <lineage>
        <taxon>Eukaryota</taxon>
        <taxon>Metazoa</taxon>
        <taxon>Ecdysozoa</taxon>
        <taxon>Arthropoda</taxon>
        <taxon>Chelicerata</taxon>
        <taxon>Arachnida</taxon>
        <taxon>Acari</taxon>
        <taxon>Parasitiformes</taxon>
        <taxon>Ixodida</taxon>
        <taxon>Ixodoidea</taxon>
        <taxon>Ixodidae</taxon>
        <taxon>Amblyomminae</taxon>
        <taxon>Amblyomma</taxon>
    </lineage>
</organism>
<feature type="coiled-coil region" evidence="3">
    <location>
        <begin position="210"/>
        <end position="251"/>
    </location>
</feature>
<proteinExistence type="evidence at transcript level"/>
<evidence type="ECO:0000256" key="1">
    <source>
        <dbReference type="ARBA" id="ARBA00009019"/>
    </source>
</evidence>
<reference evidence="5" key="1">
    <citation type="journal article" date="2017" name="Front. Cell. Infect. Microbiol.">
        <title>The Distinct Transcriptional Response of the Midgut of Amblyomma sculptum and Amblyomma aureolatum Ticks to Rickettsia rickettsii Correlates to Their Differences in Susceptibility to Infection.</title>
        <authorList>
            <person name="Martins L.A."/>
            <person name="Galletti M.F.B.M."/>
            <person name="Ribeiro J.M."/>
            <person name="Fujita A."/>
            <person name="Costa F.B."/>
            <person name="Labruna M.B."/>
            <person name="Daffre S."/>
            <person name="Fogaca A.C."/>
        </authorList>
    </citation>
    <scope>NUCLEOTIDE SEQUENCE</scope>
</reference>
<comment type="similarity">
    <text evidence="1">Belongs to the CDR2 family.</text>
</comment>
<protein>
    <submittedName>
        <fullName evidence="5">Putative rho-associated coiled-coil</fullName>
    </submittedName>
</protein>
<dbReference type="AlphaFoldDB" id="A0A1E1X9V3"/>
<feature type="region of interest" description="Disordered" evidence="4">
    <location>
        <begin position="145"/>
        <end position="184"/>
    </location>
</feature>
<evidence type="ECO:0000313" key="5">
    <source>
        <dbReference type="EMBL" id="JAT95881.1"/>
    </source>
</evidence>